<name>A0ABV5G0N0_9MICC</name>
<feature type="region of interest" description="Disordered" evidence="1">
    <location>
        <begin position="41"/>
        <end position="60"/>
    </location>
</feature>
<sequence length="60" mass="6634">MSRAVFDLQILGRTTPDGDVRWKPAGRRRVRGALLWGLRRGPAAPGAGRPARSCAPRLRR</sequence>
<proteinExistence type="predicted"/>
<evidence type="ECO:0000256" key="1">
    <source>
        <dbReference type="SAM" id="MobiDB-lite"/>
    </source>
</evidence>
<gene>
    <name evidence="2" type="ORF">ACFFX0_15310</name>
</gene>
<protein>
    <submittedName>
        <fullName evidence="2">Uncharacterized protein</fullName>
    </submittedName>
</protein>
<keyword evidence="3" id="KW-1185">Reference proteome</keyword>
<evidence type="ECO:0000313" key="2">
    <source>
        <dbReference type="EMBL" id="MFB9072488.1"/>
    </source>
</evidence>
<reference evidence="2 3" key="1">
    <citation type="submission" date="2024-09" db="EMBL/GenBank/DDBJ databases">
        <authorList>
            <person name="Sun Q."/>
            <person name="Mori K."/>
        </authorList>
    </citation>
    <scope>NUCLEOTIDE SEQUENCE [LARGE SCALE GENOMIC DNA]</scope>
    <source>
        <strain evidence="2 3">CCM 7609</strain>
    </source>
</reference>
<dbReference type="Proteomes" id="UP001589575">
    <property type="component" value="Unassembled WGS sequence"/>
</dbReference>
<organism evidence="2 3">
    <name type="scientific">Citricoccus parietis</name>
    <dbReference type="NCBI Taxonomy" id="592307"/>
    <lineage>
        <taxon>Bacteria</taxon>
        <taxon>Bacillati</taxon>
        <taxon>Actinomycetota</taxon>
        <taxon>Actinomycetes</taxon>
        <taxon>Micrococcales</taxon>
        <taxon>Micrococcaceae</taxon>
        <taxon>Citricoccus</taxon>
    </lineage>
</organism>
<accession>A0ABV5G0N0</accession>
<dbReference type="EMBL" id="JBHMFI010000001">
    <property type="protein sequence ID" value="MFB9072488.1"/>
    <property type="molecule type" value="Genomic_DNA"/>
</dbReference>
<evidence type="ECO:0000313" key="3">
    <source>
        <dbReference type="Proteomes" id="UP001589575"/>
    </source>
</evidence>
<comment type="caution">
    <text evidence="2">The sequence shown here is derived from an EMBL/GenBank/DDBJ whole genome shotgun (WGS) entry which is preliminary data.</text>
</comment>